<accession>A0AAW0DUQ3</accession>
<dbReference type="Pfam" id="PF24016">
    <property type="entry name" value="DUF7330"/>
    <property type="match status" value="1"/>
</dbReference>
<dbReference type="AlphaFoldDB" id="A0AAW0DUQ3"/>
<comment type="caution">
    <text evidence="3">The sequence shown here is derived from an EMBL/GenBank/DDBJ whole genome shotgun (WGS) entry which is preliminary data.</text>
</comment>
<feature type="region of interest" description="Disordered" evidence="1">
    <location>
        <begin position="1"/>
        <end position="40"/>
    </location>
</feature>
<sequence>MILGEETSKSGPSKFEQAAASAMVGEGVPPPAYEPPPSLAPPGIPSSNFISINRRLSESKGVYVLDPTLRLPQSILRPRYSKAHLSISAVLGEAFAEVYIVNSESMPRGSRTRIEVSSAVGSTKLVLHAPDRRAPMSVSVSAHLGEATLLLPRSFRGPIRLSTTLGENTLSPALRAATVPVGNRLFVGTWNDTELNSKEWTGDEATVVSTLGSVYVAYDDEVEKRDKC</sequence>
<dbReference type="InterPro" id="IPR055754">
    <property type="entry name" value="DUF7330"/>
</dbReference>
<evidence type="ECO:0000313" key="4">
    <source>
        <dbReference type="Proteomes" id="UP001362999"/>
    </source>
</evidence>
<organism evidence="3 4">
    <name type="scientific">Favolaschia claudopus</name>
    <dbReference type="NCBI Taxonomy" id="2862362"/>
    <lineage>
        <taxon>Eukaryota</taxon>
        <taxon>Fungi</taxon>
        <taxon>Dikarya</taxon>
        <taxon>Basidiomycota</taxon>
        <taxon>Agaricomycotina</taxon>
        <taxon>Agaricomycetes</taxon>
        <taxon>Agaricomycetidae</taxon>
        <taxon>Agaricales</taxon>
        <taxon>Marasmiineae</taxon>
        <taxon>Mycenaceae</taxon>
        <taxon>Favolaschia</taxon>
    </lineage>
</organism>
<feature type="compositionally biased region" description="Pro residues" evidence="1">
    <location>
        <begin position="28"/>
        <end position="40"/>
    </location>
</feature>
<proteinExistence type="predicted"/>
<evidence type="ECO:0000256" key="1">
    <source>
        <dbReference type="SAM" id="MobiDB-lite"/>
    </source>
</evidence>
<keyword evidence="4" id="KW-1185">Reference proteome</keyword>
<reference evidence="3 4" key="1">
    <citation type="journal article" date="2024" name="J Genomics">
        <title>Draft genome sequencing and assembly of Favolaschia claudopus CIRM-BRFM 2984 isolated from oak limbs.</title>
        <authorList>
            <person name="Navarro D."/>
            <person name="Drula E."/>
            <person name="Chaduli D."/>
            <person name="Cazenave R."/>
            <person name="Ahrendt S."/>
            <person name="Wang J."/>
            <person name="Lipzen A."/>
            <person name="Daum C."/>
            <person name="Barry K."/>
            <person name="Grigoriev I.V."/>
            <person name="Favel A."/>
            <person name="Rosso M.N."/>
            <person name="Martin F."/>
        </authorList>
    </citation>
    <scope>NUCLEOTIDE SEQUENCE [LARGE SCALE GENOMIC DNA]</scope>
    <source>
        <strain evidence="3 4">CIRM-BRFM 2984</strain>
    </source>
</reference>
<protein>
    <recommendedName>
        <fullName evidence="2">DUF7330 domain-containing protein</fullName>
    </recommendedName>
</protein>
<evidence type="ECO:0000259" key="2">
    <source>
        <dbReference type="Pfam" id="PF24016"/>
    </source>
</evidence>
<evidence type="ECO:0000313" key="3">
    <source>
        <dbReference type="EMBL" id="KAK7055380.1"/>
    </source>
</evidence>
<feature type="domain" description="DUF7330" evidence="2">
    <location>
        <begin position="48"/>
        <end position="221"/>
    </location>
</feature>
<gene>
    <name evidence="3" type="ORF">R3P38DRAFT_2846738</name>
</gene>
<dbReference type="EMBL" id="JAWWNJ010000005">
    <property type="protein sequence ID" value="KAK7055380.1"/>
    <property type="molecule type" value="Genomic_DNA"/>
</dbReference>
<dbReference type="Proteomes" id="UP001362999">
    <property type="component" value="Unassembled WGS sequence"/>
</dbReference>
<name>A0AAW0DUQ3_9AGAR</name>